<comment type="caution">
    <text evidence="3">The sequence shown here is derived from an EMBL/GenBank/DDBJ whole genome shotgun (WGS) entry which is preliminary data.</text>
</comment>
<feature type="compositionally biased region" description="Polar residues" evidence="1">
    <location>
        <begin position="1"/>
        <end position="20"/>
    </location>
</feature>
<reference evidence="3" key="1">
    <citation type="submission" date="2013-11" db="EMBL/GenBank/DDBJ databases">
        <title>Genome sequence of the fusiform rust pathogen reveals effectors for host alternation and coevolution with pine.</title>
        <authorList>
            <consortium name="DOE Joint Genome Institute"/>
            <person name="Smith K."/>
            <person name="Pendleton A."/>
            <person name="Kubisiak T."/>
            <person name="Anderson C."/>
            <person name="Salamov A."/>
            <person name="Aerts A."/>
            <person name="Riley R."/>
            <person name="Clum A."/>
            <person name="Lindquist E."/>
            <person name="Ence D."/>
            <person name="Campbell M."/>
            <person name="Kronenberg Z."/>
            <person name="Feau N."/>
            <person name="Dhillon B."/>
            <person name="Hamelin R."/>
            <person name="Burleigh J."/>
            <person name="Smith J."/>
            <person name="Yandell M."/>
            <person name="Nelson C."/>
            <person name="Grigoriev I."/>
            <person name="Davis J."/>
        </authorList>
    </citation>
    <scope>NUCLEOTIDE SEQUENCE</scope>
    <source>
        <strain evidence="3">G11</strain>
    </source>
</reference>
<keyword evidence="2" id="KW-1133">Transmembrane helix</keyword>
<proteinExistence type="predicted"/>
<evidence type="ECO:0000256" key="1">
    <source>
        <dbReference type="SAM" id="MobiDB-lite"/>
    </source>
</evidence>
<keyword evidence="2" id="KW-0472">Membrane</keyword>
<name>A0A9P6NFA9_9BASI</name>
<feature type="region of interest" description="Disordered" evidence="1">
    <location>
        <begin position="1"/>
        <end position="70"/>
    </location>
</feature>
<organism evidence="3 4">
    <name type="scientific">Cronartium quercuum f. sp. fusiforme G11</name>
    <dbReference type="NCBI Taxonomy" id="708437"/>
    <lineage>
        <taxon>Eukaryota</taxon>
        <taxon>Fungi</taxon>
        <taxon>Dikarya</taxon>
        <taxon>Basidiomycota</taxon>
        <taxon>Pucciniomycotina</taxon>
        <taxon>Pucciniomycetes</taxon>
        <taxon>Pucciniales</taxon>
        <taxon>Coleosporiaceae</taxon>
        <taxon>Cronartium</taxon>
    </lineage>
</organism>
<protein>
    <submittedName>
        <fullName evidence="3">Uncharacterized protein</fullName>
    </submittedName>
</protein>
<evidence type="ECO:0000313" key="3">
    <source>
        <dbReference type="EMBL" id="KAG0142655.1"/>
    </source>
</evidence>
<evidence type="ECO:0000313" key="4">
    <source>
        <dbReference type="Proteomes" id="UP000886653"/>
    </source>
</evidence>
<feature type="transmembrane region" description="Helical" evidence="2">
    <location>
        <begin position="80"/>
        <end position="99"/>
    </location>
</feature>
<keyword evidence="4" id="KW-1185">Reference proteome</keyword>
<evidence type="ECO:0000256" key="2">
    <source>
        <dbReference type="SAM" id="Phobius"/>
    </source>
</evidence>
<keyword evidence="2" id="KW-0812">Transmembrane</keyword>
<dbReference type="Proteomes" id="UP000886653">
    <property type="component" value="Unassembled WGS sequence"/>
</dbReference>
<dbReference type="AlphaFoldDB" id="A0A9P6NFA9"/>
<dbReference type="OrthoDB" id="2588793at2759"/>
<dbReference type="SUPFAM" id="SSF52266">
    <property type="entry name" value="SGNH hydrolase"/>
    <property type="match status" value="1"/>
</dbReference>
<dbReference type="EMBL" id="MU167342">
    <property type="protein sequence ID" value="KAG0142655.1"/>
    <property type="molecule type" value="Genomic_DNA"/>
</dbReference>
<accession>A0A9P6NFA9</accession>
<gene>
    <name evidence="3" type="ORF">CROQUDRAFT_681373</name>
</gene>
<sequence>MAQSDSLTRTNQNSSESISPPIQRLASPPTRTEKNHSTTISSPTTPREHTFNRHSSHCHPSFLDHASPPKSTKLRSRLRTAIIGFCVFAAMSIATDWWAHAQFNTFRYQWIYKPSRVSNPRSSSWKAIAQNYKGLPACDPFAEPGSVAFNETYYNDASWVPLGSSCPPSPDYLSALRAISLIPANASVEDRIHAIQHPVHDGPRSEGQAGEGREAVDLWGRPYPSLDFLRGKTILWLGDSVDRNGLQHFHELLGANFRGFSYTDIDGPIPEGWDYRSIPYEVELGLLEPRNRKKTEGLKNVGAQFAGLNARLVNGFFYGLDDINDFAVQVDWHAPGLAEQRIEELFKPMMDQFELETKEPPAFISIQSGLWDLAFFGRQNRQANQTTESPLTAIQLDWWQNRMRSVIRTLKVTWPNTPIWIRNTHRVGFDVRASGDWKHGLKYGLGDPNFVNFFSDVRVHQIQQMQEQVARAEGIPIFDWGKIWEGYQKFQDKVHPLKIPGGVLMNQALMHHIWMESVGRGNWDPSLTNHLGPLPHPRP</sequence>